<sequence>MKKRHHHDDDHYPAATGLRETLERCECFKRKSSIMRNLEDSDLLESLSRCLSKAGDPKATISARAEALVTINLILNHLRVVKEKLLLDILEKSLSIIANVSVDSRISLSELFLNIPLRDVRWLITAVAGRLSPQILAATATLVFSSRSRSQEPLIQMSSFIFMAAISEIPSRKSQGLTLLVASICRSLDSFSIRDSSMCRPLSGLPDSFLLYGICNALSAWLEEKQMLRVIIEHHSPILETMIAWFQYILGLQESSHDRRVLDGKLPTACTPEWLCEMMPVLLEYLRSDGRGRDENGNDPAGNFCDNLNADDLQTGTGTSASSSFKSSSDVEHPDADDESTLTRKIEGLCLLADLFDGYPPRYFANFFEDLSGLFRLNLKSRYSALRDIGATALLLLSVLGMMIYDDQSLNHPTRLRIKQSLGELQGVISGLKGRMFRLSDQAFMELEFDHVLRVLKRREKPTMEIKYISTFVHLLPA</sequence>
<comment type="caution">
    <text evidence="2">The sequence shown here is derived from an EMBL/GenBank/DDBJ whole genome shotgun (WGS) entry which is preliminary data.</text>
</comment>
<proteinExistence type="predicted"/>
<dbReference type="EMBL" id="JANKHO010002543">
    <property type="protein sequence ID" value="KAJ3491397.1"/>
    <property type="molecule type" value="Genomic_DNA"/>
</dbReference>
<organism evidence="2 3">
    <name type="scientific">Agrocybe chaxingu</name>
    <dbReference type="NCBI Taxonomy" id="84603"/>
    <lineage>
        <taxon>Eukaryota</taxon>
        <taxon>Fungi</taxon>
        <taxon>Dikarya</taxon>
        <taxon>Basidiomycota</taxon>
        <taxon>Agaricomycotina</taxon>
        <taxon>Agaricomycetes</taxon>
        <taxon>Agaricomycetidae</taxon>
        <taxon>Agaricales</taxon>
        <taxon>Agaricineae</taxon>
        <taxon>Strophariaceae</taxon>
        <taxon>Agrocybe</taxon>
    </lineage>
</organism>
<protein>
    <submittedName>
        <fullName evidence="2">Uncharacterized protein</fullName>
    </submittedName>
</protein>
<evidence type="ECO:0000313" key="3">
    <source>
        <dbReference type="Proteomes" id="UP001148786"/>
    </source>
</evidence>
<accession>A0A9W8JSK2</accession>
<dbReference type="Proteomes" id="UP001148786">
    <property type="component" value="Unassembled WGS sequence"/>
</dbReference>
<reference evidence="2" key="1">
    <citation type="submission" date="2022-07" db="EMBL/GenBank/DDBJ databases">
        <title>Genome Sequence of Agrocybe chaxingu.</title>
        <authorList>
            <person name="Buettner E."/>
        </authorList>
    </citation>
    <scope>NUCLEOTIDE SEQUENCE</scope>
    <source>
        <strain evidence="2">MP-N11</strain>
    </source>
</reference>
<feature type="region of interest" description="Disordered" evidence="1">
    <location>
        <begin position="317"/>
        <end position="340"/>
    </location>
</feature>
<keyword evidence="3" id="KW-1185">Reference proteome</keyword>
<gene>
    <name evidence="2" type="ORF">NLJ89_g11344</name>
</gene>
<evidence type="ECO:0000313" key="2">
    <source>
        <dbReference type="EMBL" id="KAJ3491397.1"/>
    </source>
</evidence>
<evidence type="ECO:0000256" key="1">
    <source>
        <dbReference type="SAM" id="MobiDB-lite"/>
    </source>
</evidence>
<dbReference type="AlphaFoldDB" id="A0A9W8JSK2"/>
<name>A0A9W8JSK2_9AGAR</name>